<organism evidence="2 3">
    <name type="scientific">Allacma fusca</name>
    <dbReference type="NCBI Taxonomy" id="39272"/>
    <lineage>
        <taxon>Eukaryota</taxon>
        <taxon>Metazoa</taxon>
        <taxon>Ecdysozoa</taxon>
        <taxon>Arthropoda</taxon>
        <taxon>Hexapoda</taxon>
        <taxon>Collembola</taxon>
        <taxon>Symphypleona</taxon>
        <taxon>Sminthuridae</taxon>
        <taxon>Allacma</taxon>
    </lineage>
</organism>
<comment type="caution">
    <text evidence="2">The sequence shown here is derived from an EMBL/GenBank/DDBJ whole genome shotgun (WGS) entry which is preliminary data.</text>
</comment>
<dbReference type="AlphaFoldDB" id="A0A8J2LN43"/>
<keyword evidence="1" id="KW-0812">Transmembrane</keyword>
<keyword evidence="1" id="KW-0472">Membrane</keyword>
<dbReference type="Proteomes" id="UP000708208">
    <property type="component" value="Unassembled WGS sequence"/>
</dbReference>
<feature type="transmembrane region" description="Helical" evidence="1">
    <location>
        <begin position="135"/>
        <end position="154"/>
    </location>
</feature>
<gene>
    <name evidence="2" type="ORF">AFUS01_LOCUS42911</name>
</gene>
<keyword evidence="3" id="KW-1185">Reference proteome</keyword>
<reference evidence="2" key="1">
    <citation type="submission" date="2021-06" db="EMBL/GenBank/DDBJ databases">
        <authorList>
            <person name="Hodson N. C."/>
            <person name="Mongue J. A."/>
            <person name="Jaron S. K."/>
        </authorList>
    </citation>
    <scope>NUCLEOTIDE SEQUENCE</scope>
</reference>
<protein>
    <submittedName>
        <fullName evidence="2">Uncharacterized protein</fullName>
    </submittedName>
</protein>
<proteinExistence type="predicted"/>
<accession>A0A8J2LN43</accession>
<feature type="non-terminal residue" evidence="2">
    <location>
        <position position="262"/>
    </location>
</feature>
<sequence length="262" mass="29303">MPAQGGGGGRGGPIPRIGNNFFSTLLILGLITSAIGHQHGKKQLNDKEMQMEPNPYPWSPQRQWWSKLDDIGQASREDFSYDNPGFQNTEEEDEIGHYDPYDLPDFPPACNAAPRYQAFGTETAQRLWEYSVVKAAAGVVGICATGFAAIGMYVSSFTKAIKSPRTPPKTVQIPQDWVLIEALLEDQRPVWVIMPVNASEEKEIEEFLRDPGKVITALPGVITPRNAHYLNETSPAKIWNRAVKEEMTREESRDRRHAPEPT</sequence>
<evidence type="ECO:0000256" key="1">
    <source>
        <dbReference type="SAM" id="Phobius"/>
    </source>
</evidence>
<evidence type="ECO:0000313" key="3">
    <source>
        <dbReference type="Proteomes" id="UP000708208"/>
    </source>
</evidence>
<evidence type="ECO:0000313" key="2">
    <source>
        <dbReference type="EMBL" id="CAG7833272.1"/>
    </source>
</evidence>
<keyword evidence="1" id="KW-1133">Transmembrane helix</keyword>
<name>A0A8J2LN43_9HEXA</name>
<dbReference type="EMBL" id="CAJVCH010569406">
    <property type="protein sequence ID" value="CAG7833272.1"/>
    <property type="molecule type" value="Genomic_DNA"/>
</dbReference>
<feature type="transmembrane region" description="Helical" evidence="1">
    <location>
        <begin position="20"/>
        <end position="37"/>
    </location>
</feature>